<dbReference type="SUPFAM" id="SSF56317">
    <property type="entry name" value="Carbon-nitrogen hydrolase"/>
    <property type="match status" value="1"/>
</dbReference>
<dbReference type="Proteomes" id="UP000637980">
    <property type="component" value="Unassembled WGS sequence"/>
</dbReference>
<reference evidence="2" key="1">
    <citation type="journal article" date="2019" name="Int. J. Syst. Evol. Microbiol.">
        <title>The Global Catalogue of Microorganisms (GCM) 10K type strain sequencing project: providing services to taxonomists for standard genome sequencing and annotation.</title>
        <authorList>
            <consortium name="The Broad Institute Genomics Platform"/>
            <consortium name="The Broad Institute Genome Sequencing Center for Infectious Disease"/>
            <person name="Wu L."/>
            <person name="Ma J."/>
        </authorList>
    </citation>
    <scope>NUCLEOTIDE SEQUENCE [LARGE SCALE GENOMIC DNA]</scope>
    <source>
        <strain evidence="2">KCTC 12861</strain>
    </source>
</reference>
<dbReference type="PANTHER" id="PTHR46044:SF1">
    <property type="entry name" value="CN HYDROLASE DOMAIN-CONTAINING PROTEIN"/>
    <property type="match status" value="1"/>
</dbReference>
<accession>A0ABQ3EPQ2</accession>
<dbReference type="RefSeq" id="WP_209009277.1">
    <property type="nucleotide sequence ID" value="NZ_BMXE01000008.1"/>
</dbReference>
<dbReference type="InterPro" id="IPR036526">
    <property type="entry name" value="C-N_Hydrolase_sf"/>
</dbReference>
<dbReference type="InterPro" id="IPR044149">
    <property type="entry name" value="Nitrilases_CHs"/>
</dbReference>
<name>A0ABQ3EPQ2_9HYPH</name>
<dbReference type="PANTHER" id="PTHR46044">
    <property type="entry name" value="NITRILASE"/>
    <property type="match status" value="1"/>
</dbReference>
<evidence type="ECO:0000313" key="1">
    <source>
        <dbReference type="EMBL" id="GHB45153.1"/>
    </source>
</evidence>
<sequence length="101" mass="11112">MLTSDMRASDFPEGTPELVEILANSEDLVADGGSCIAAPDWSWVVEPQVGKELLIIAELDYAMVRADCQLLDSTGHYSRPDVTRLVVNRKSQQLADFVDSE</sequence>
<protein>
    <submittedName>
        <fullName evidence="1">Uncharacterized protein</fullName>
    </submittedName>
</protein>
<evidence type="ECO:0000313" key="2">
    <source>
        <dbReference type="Proteomes" id="UP000637980"/>
    </source>
</evidence>
<proteinExistence type="predicted"/>
<keyword evidence="2" id="KW-1185">Reference proteome</keyword>
<comment type="caution">
    <text evidence="1">The sequence shown here is derived from an EMBL/GenBank/DDBJ whole genome shotgun (WGS) entry which is preliminary data.</text>
</comment>
<dbReference type="Gene3D" id="3.60.110.10">
    <property type="entry name" value="Carbon-nitrogen hydrolase"/>
    <property type="match status" value="1"/>
</dbReference>
<dbReference type="EMBL" id="BMXE01000008">
    <property type="protein sequence ID" value="GHB45153.1"/>
    <property type="molecule type" value="Genomic_DNA"/>
</dbReference>
<organism evidence="1 2">
    <name type="scientific">Pseudovibrio japonicus</name>
    <dbReference type="NCBI Taxonomy" id="366534"/>
    <lineage>
        <taxon>Bacteria</taxon>
        <taxon>Pseudomonadati</taxon>
        <taxon>Pseudomonadota</taxon>
        <taxon>Alphaproteobacteria</taxon>
        <taxon>Hyphomicrobiales</taxon>
        <taxon>Stappiaceae</taxon>
        <taxon>Pseudovibrio</taxon>
    </lineage>
</organism>
<gene>
    <name evidence="1" type="ORF">GCM10007094_38180</name>
</gene>